<dbReference type="GO" id="GO:0005506">
    <property type="term" value="F:iron ion binding"/>
    <property type="evidence" value="ECO:0007669"/>
    <property type="project" value="InterPro"/>
</dbReference>
<evidence type="ECO:0000256" key="2">
    <source>
        <dbReference type="ARBA" id="ARBA00010617"/>
    </source>
</evidence>
<keyword evidence="9" id="KW-1133">Transmembrane helix</keyword>
<dbReference type="Pfam" id="PF00067">
    <property type="entry name" value="p450"/>
    <property type="match status" value="1"/>
</dbReference>
<feature type="transmembrane region" description="Helical" evidence="9">
    <location>
        <begin position="12"/>
        <end position="36"/>
    </location>
</feature>
<dbReference type="InterPro" id="IPR036396">
    <property type="entry name" value="Cyt_P450_sf"/>
</dbReference>
<feature type="transmembrane region" description="Helical" evidence="9">
    <location>
        <begin position="228"/>
        <end position="249"/>
    </location>
</feature>
<evidence type="ECO:0000256" key="8">
    <source>
        <dbReference type="RuleBase" id="RU000461"/>
    </source>
</evidence>
<proteinExistence type="inferred from homology"/>
<keyword evidence="9" id="KW-0472">Membrane</keyword>
<feature type="binding site" description="axial binding residue" evidence="7">
    <location>
        <position position="460"/>
    </location>
    <ligand>
        <name>heme</name>
        <dbReference type="ChEBI" id="CHEBI:30413"/>
    </ligand>
    <ligandPart>
        <name>Fe</name>
        <dbReference type="ChEBI" id="CHEBI:18248"/>
    </ligandPart>
</feature>
<dbReference type="GO" id="GO:0016705">
    <property type="term" value="F:oxidoreductase activity, acting on paired donors, with incorporation or reduction of molecular oxygen"/>
    <property type="evidence" value="ECO:0007669"/>
    <property type="project" value="InterPro"/>
</dbReference>
<dbReference type="CDD" id="cd11062">
    <property type="entry name" value="CYP58-like"/>
    <property type="match status" value="1"/>
</dbReference>
<dbReference type="Gene3D" id="1.10.630.10">
    <property type="entry name" value="Cytochrome P450"/>
    <property type="match status" value="1"/>
</dbReference>
<keyword evidence="4 7" id="KW-0479">Metal-binding</keyword>
<keyword evidence="8" id="KW-0560">Oxidoreductase</keyword>
<name>A0A9P8HUB7_9HYPO</name>
<organism evidence="10 11">
    <name type="scientific">Trichoderma semiorbis</name>
    <dbReference type="NCBI Taxonomy" id="1491008"/>
    <lineage>
        <taxon>Eukaryota</taxon>
        <taxon>Fungi</taxon>
        <taxon>Dikarya</taxon>
        <taxon>Ascomycota</taxon>
        <taxon>Pezizomycotina</taxon>
        <taxon>Sordariomycetes</taxon>
        <taxon>Hypocreomycetidae</taxon>
        <taxon>Hypocreales</taxon>
        <taxon>Hypocreaceae</taxon>
        <taxon>Trichoderma</taxon>
    </lineage>
</organism>
<dbReference type="AlphaFoldDB" id="A0A9P8HUB7"/>
<reference evidence="10 11" key="1">
    <citation type="submission" date="2021-08" db="EMBL/GenBank/DDBJ databases">
        <title>The highly contiguous genome resource for Trichoderma semiorbis FJ059, a fungal antagonistic to plant pathogens.</title>
        <authorList>
            <person name="Liu T."/>
        </authorList>
    </citation>
    <scope>NUCLEOTIDE SEQUENCE [LARGE SCALE GENOMIC DNA]</scope>
    <source>
        <strain evidence="10 11">FJ059</strain>
    </source>
</reference>
<dbReference type="InterPro" id="IPR002403">
    <property type="entry name" value="Cyt_P450_E_grp-IV"/>
</dbReference>
<evidence type="ECO:0000256" key="4">
    <source>
        <dbReference type="ARBA" id="ARBA00022723"/>
    </source>
</evidence>
<evidence type="ECO:0000256" key="3">
    <source>
        <dbReference type="ARBA" id="ARBA00022617"/>
    </source>
</evidence>
<accession>A0A9P8HUB7</accession>
<keyword evidence="5 7" id="KW-0408">Iron</keyword>
<evidence type="ECO:0000256" key="7">
    <source>
        <dbReference type="PIRSR" id="PIRSR602403-1"/>
    </source>
</evidence>
<dbReference type="InterPro" id="IPR001128">
    <property type="entry name" value="Cyt_P450"/>
</dbReference>
<sequence>MRLTEAYVKAVLQGTTPAALCLLATLAIFSAILYRLYFHPLKHIPGPLIARTSSIFLYVISYLGLEARILRHYHKVYDTKVLRVAPNSVSVSDGGAIQTIYVAGGGFPKDARYANFNMGPVTTIFSSLDTDYRDLRAKAVAPLFSTARLRNASLHGGVIQECVSEFVTQLASLKADCKTNHAKLDILDQCARLSLDVVTGYLLNEPYGGLAEHQQLPMEKRRNAKLSINPFIFAIVGFSRFSLLPNWLFKFMYSLYSRFSFSEEVGRCFFSMDSFARRLVSQTLEVDPAKRQDSYQTRLLAAGITPAETEVQCQAVVFAGSDSTAVKLATILFHLVQNQDCLRRLKEELQAAETEDEGVGLQEQPYLLAVIKEGLRVGMANPTRMTRVVPSKGMLVGDVYIPPGTIVGVAPYIVHHDPAVFPDPFAFRPERWLEGGRDNGLKRPNMDRSLLMFGAGLRACIGRNLAQKQLTETIKAVVKSSVLEGARTCQKSIELVEWFNAEIKGHTLDIEWP</sequence>
<keyword evidence="9" id="KW-0812">Transmembrane</keyword>
<comment type="caution">
    <text evidence="10">The sequence shown here is derived from an EMBL/GenBank/DDBJ whole genome shotgun (WGS) entry which is preliminary data.</text>
</comment>
<dbReference type="PROSITE" id="PS00086">
    <property type="entry name" value="CYTOCHROME_P450"/>
    <property type="match status" value="1"/>
</dbReference>
<evidence type="ECO:0000256" key="1">
    <source>
        <dbReference type="ARBA" id="ARBA00001971"/>
    </source>
</evidence>
<dbReference type="PRINTS" id="PR00385">
    <property type="entry name" value="P450"/>
</dbReference>
<evidence type="ECO:0008006" key="12">
    <source>
        <dbReference type="Google" id="ProtNLM"/>
    </source>
</evidence>
<dbReference type="InterPro" id="IPR017972">
    <property type="entry name" value="Cyt_P450_CS"/>
</dbReference>
<keyword evidence="6 8" id="KW-0503">Monooxygenase</keyword>
<dbReference type="PANTHER" id="PTHR24305">
    <property type="entry name" value="CYTOCHROME P450"/>
    <property type="match status" value="1"/>
</dbReference>
<dbReference type="GO" id="GO:0004497">
    <property type="term" value="F:monooxygenase activity"/>
    <property type="evidence" value="ECO:0007669"/>
    <property type="project" value="UniProtKB-KW"/>
</dbReference>
<dbReference type="PRINTS" id="PR00465">
    <property type="entry name" value="EP450IV"/>
</dbReference>
<dbReference type="GO" id="GO:0020037">
    <property type="term" value="F:heme binding"/>
    <property type="evidence" value="ECO:0007669"/>
    <property type="project" value="InterPro"/>
</dbReference>
<comment type="cofactor">
    <cofactor evidence="1 7">
        <name>heme</name>
        <dbReference type="ChEBI" id="CHEBI:30413"/>
    </cofactor>
</comment>
<gene>
    <name evidence="10" type="ORF">TsFJ059_000009</name>
</gene>
<dbReference type="PANTHER" id="PTHR24305:SF156">
    <property type="entry name" value="P450, PUTATIVE (EUROFUNG)-RELATED"/>
    <property type="match status" value="1"/>
</dbReference>
<keyword evidence="11" id="KW-1185">Reference proteome</keyword>
<keyword evidence="3 7" id="KW-0349">Heme</keyword>
<evidence type="ECO:0000313" key="10">
    <source>
        <dbReference type="EMBL" id="KAH0531139.1"/>
    </source>
</evidence>
<dbReference type="Proteomes" id="UP000826573">
    <property type="component" value="Unassembled WGS sequence"/>
</dbReference>
<dbReference type="SUPFAM" id="SSF48264">
    <property type="entry name" value="Cytochrome P450"/>
    <property type="match status" value="1"/>
</dbReference>
<comment type="similarity">
    <text evidence="2 8">Belongs to the cytochrome P450 family.</text>
</comment>
<evidence type="ECO:0000256" key="6">
    <source>
        <dbReference type="ARBA" id="ARBA00023033"/>
    </source>
</evidence>
<feature type="transmembrane region" description="Helical" evidence="9">
    <location>
        <begin position="48"/>
        <end position="65"/>
    </location>
</feature>
<dbReference type="InterPro" id="IPR050121">
    <property type="entry name" value="Cytochrome_P450_monoxygenase"/>
</dbReference>
<evidence type="ECO:0000313" key="11">
    <source>
        <dbReference type="Proteomes" id="UP000826573"/>
    </source>
</evidence>
<evidence type="ECO:0000256" key="5">
    <source>
        <dbReference type="ARBA" id="ARBA00023004"/>
    </source>
</evidence>
<evidence type="ECO:0000256" key="9">
    <source>
        <dbReference type="SAM" id="Phobius"/>
    </source>
</evidence>
<protein>
    <recommendedName>
        <fullName evidence="12">Cytochrome P450</fullName>
    </recommendedName>
</protein>
<dbReference type="EMBL" id="JAIMJC010000001">
    <property type="protein sequence ID" value="KAH0531139.1"/>
    <property type="molecule type" value="Genomic_DNA"/>
</dbReference>